<dbReference type="CAZy" id="GT4">
    <property type="family name" value="Glycosyltransferase Family 4"/>
</dbReference>
<dbReference type="KEGG" id="sno:Snov_3213"/>
<dbReference type="AlphaFoldDB" id="D7A830"/>
<evidence type="ECO:0000313" key="2">
    <source>
        <dbReference type="EMBL" id="ADH90488.1"/>
    </source>
</evidence>
<keyword evidence="3" id="KW-1185">Reference proteome</keyword>
<dbReference type="InterPro" id="IPR028098">
    <property type="entry name" value="Glyco_trans_4-like_N"/>
</dbReference>
<dbReference type="STRING" id="639283.Snov_3213"/>
<keyword evidence="2" id="KW-0808">Transferase</keyword>
<dbReference type="InterPro" id="IPR050194">
    <property type="entry name" value="Glycosyltransferase_grp1"/>
</dbReference>
<reference evidence="2 3" key="1">
    <citation type="journal article" date="2012" name="Stand. Genomic Sci.">
        <title>Complete genome sequence of the facultatively chemolithoautotrophic and methylotrophic alpha Proteobacterium Starkeya novella type strain (ATCC 8093(T)).</title>
        <authorList>
            <person name="Kappler U."/>
            <person name="Davenport K."/>
            <person name="Beatson S."/>
            <person name="Lucas S."/>
            <person name="Lapidus A."/>
            <person name="Copeland A."/>
            <person name="Berry K.W."/>
            <person name="Glavina Del Rio T."/>
            <person name="Hammon N."/>
            <person name="Dalin E."/>
            <person name="Tice H."/>
            <person name="Pitluck S."/>
            <person name="Richardson P."/>
            <person name="Bruce D."/>
            <person name="Goodwin L.A."/>
            <person name="Han C."/>
            <person name="Tapia R."/>
            <person name="Detter J.C."/>
            <person name="Chang Y.J."/>
            <person name="Jeffries C.D."/>
            <person name="Land M."/>
            <person name="Hauser L."/>
            <person name="Kyrpides N.C."/>
            <person name="Goker M."/>
            <person name="Ivanova N."/>
            <person name="Klenk H.P."/>
            <person name="Woyke T."/>
        </authorList>
    </citation>
    <scope>NUCLEOTIDE SEQUENCE [LARGE SCALE GENOMIC DNA]</scope>
    <source>
        <strain evidence="3">ATCC 8093 / DSM 506 / JCM 20403 / CCM 1077 / IAM 12100 / NBRC 12443 / NCIMB 10456</strain>
    </source>
</reference>
<name>D7A830_ANCN5</name>
<dbReference type="SUPFAM" id="SSF53756">
    <property type="entry name" value="UDP-Glycosyltransferase/glycogen phosphorylase"/>
    <property type="match status" value="1"/>
</dbReference>
<dbReference type="GO" id="GO:0016757">
    <property type="term" value="F:glycosyltransferase activity"/>
    <property type="evidence" value="ECO:0007669"/>
    <property type="project" value="TreeGrafter"/>
</dbReference>
<evidence type="ECO:0000313" key="3">
    <source>
        <dbReference type="Proteomes" id="UP000006633"/>
    </source>
</evidence>
<organism evidence="2 3">
    <name type="scientific">Ancylobacter novellus (strain ATCC 8093 / DSM 506 / JCM 20403 / CCM 1077 / IAM 12100 / NBRC 12443 / NCIMB 10456)</name>
    <name type="common">Starkeya novella</name>
    <dbReference type="NCBI Taxonomy" id="639283"/>
    <lineage>
        <taxon>Bacteria</taxon>
        <taxon>Pseudomonadati</taxon>
        <taxon>Pseudomonadota</taxon>
        <taxon>Alphaproteobacteria</taxon>
        <taxon>Hyphomicrobiales</taxon>
        <taxon>Xanthobacteraceae</taxon>
        <taxon>Ancylobacter</taxon>
    </lineage>
</organism>
<dbReference type="PANTHER" id="PTHR45947">
    <property type="entry name" value="SULFOQUINOVOSYL TRANSFERASE SQD2"/>
    <property type="match status" value="1"/>
</dbReference>
<dbReference type="OrthoDB" id="7929921at2"/>
<protein>
    <submittedName>
        <fullName evidence="2">Glycosyl transferase group 1</fullName>
    </submittedName>
</protein>
<dbReference type="HOGENOM" id="CLU_009583_14_0_5"/>
<proteinExistence type="predicted"/>
<gene>
    <name evidence="2" type="ordered locus">Snov_3213</name>
</gene>
<dbReference type="EMBL" id="CP002026">
    <property type="protein sequence ID" value="ADH90488.1"/>
    <property type="molecule type" value="Genomic_DNA"/>
</dbReference>
<dbReference type="Gene3D" id="3.40.50.2000">
    <property type="entry name" value="Glycogen Phosphorylase B"/>
    <property type="match status" value="2"/>
</dbReference>
<dbReference type="Pfam" id="PF13692">
    <property type="entry name" value="Glyco_trans_1_4"/>
    <property type="match status" value="1"/>
</dbReference>
<dbReference type="RefSeq" id="WP_013167989.1">
    <property type="nucleotide sequence ID" value="NC_014217.1"/>
</dbReference>
<evidence type="ECO:0000259" key="1">
    <source>
        <dbReference type="Pfam" id="PF13439"/>
    </source>
</evidence>
<sequence length="355" mass="38127">MPDVLQHCFGSPSTGGPATALARFLEHAGRSYPTMWQPGPAGGLSVGLIRDFMRQIRAQRPRLIHVRGLGNEGFHAALAARLAGVPQVLVSIHGSHRDLQQPRSRLRRAIVAHGLEPATLSLATAIVTVCDYAARRDFLQRHRAKLLPPVPNGVPLPALDRPRRAAVRAELGVGDDRIVAVCVSRLTPEKGYGDLAAALARLDGLDVPLDLVVVGGGDDDGSIRALFAGLRHIGVHFVGHQSDVTPFLEAADLFVFPTWSENLSNALLEAMSYALPVVTTQVGGNTEVIAKGGGILVPSHDPERLAAAIRELIGDPGRMRALGHAARANVERHYSITAMVEGWERTYALLLERRA</sequence>
<dbReference type="Proteomes" id="UP000006633">
    <property type="component" value="Chromosome"/>
</dbReference>
<dbReference type="Pfam" id="PF13439">
    <property type="entry name" value="Glyco_transf_4"/>
    <property type="match status" value="1"/>
</dbReference>
<dbReference type="eggNOG" id="COG0438">
    <property type="taxonomic scope" value="Bacteria"/>
</dbReference>
<feature type="domain" description="Glycosyltransferase subfamily 4-like N-terminal" evidence="1">
    <location>
        <begin position="26"/>
        <end position="154"/>
    </location>
</feature>
<accession>D7A830</accession>
<dbReference type="PANTHER" id="PTHR45947:SF3">
    <property type="entry name" value="SULFOQUINOVOSYL TRANSFERASE SQD2"/>
    <property type="match status" value="1"/>
</dbReference>